<reference evidence="2 3" key="1">
    <citation type="submission" date="2019-08" db="EMBL/GenBank/DDBJ databases">
        <title>Microbe sample from Colwellia echini.</title>
        <authorList>
            <person name="Christiansen L."/>
            <person name="Pathiraja D."/>
            <person name="Schultz-Johansen M."/>
            <person name="Choi I.-G."/>
            <person name="Stougaard P."/>
        </authorList>
    </citation>
    <scope>NUCLEOTIDE SEQUENCE [LARGE SCALE GENOMIC DNA]</scope>
    <source>
        <strain evidence="2 3">A3</strain>
    </source>
</reference>
<evidence type="ECO:0000313" key="2">
    <source>
        <dbReference type="EMBL" id="TYK67085.1"/>
    </source>
</evidence>
<keyword evidence="1" id="KW-0732">Signal</keyword>
<protein>
    <recommendedName>
        <fullName evidence="4">TIGR04219 family outer membrane beta-barrel protein</fullName>
    </recommendedName>
</protein>
<comment type="caution">
    <text evidence="2">The sequence shown here is derived from an EMBL/GenBank/DDBJ whole genome shotgun (WGS) entry which is preliminary data.</text>
</comment>
<evidence type="ECO:0008006" key="4">
    <source>
        <dbReference type="Google" id="ProtNLM"/>
    </source>
</evidence>
<evidence type="ECO:0000256" key="1">
    <source>
        <dbReference type="SAM" id="SignalP"/>
    </source>
</evidence>
<dbReference type="Proteomes" id="UP000815846">
    <property type="component" value="Unassembled WGS sequence"/>
</dbReference>
<organism evidence="2 3">
    <name type="scientific">Colwellia echini</name>
    <dbReference type="NCBI Taxonomy" id="1982103"/>
    <lineage>
        <taxon>Bacteria</taxon>
        <taxon>Pseudomonadati</taxon>
        <taxon>Pseudomonadota</taxon>
        <taxon>Gammaproteobacteria</taxon>
        <taxon>Alteromonadales</taxon>
        <taxon>Colwelliaceae</taxon>
        <taxon>Colwellia</taxon>
    </lineage>
</organism>
<feature type="signal peptide" evidence="1">
    <location>
        <begin position="1"/>
        <end position="17"/>
    </location>
</feature>
<name>A0ABY3N0U0_9GAMM</name>
<dbReference type="EMBL" id="PJAI02000001">
    <property type="protein sequence ID" value="TYK67085.1"/>
    <property type="molecule type" value="Genomic_DNA"/>
</dbReference>
<feature type="chain" id="PRO_5046879138" description="TIGR04219 family outer membrane beta-barrel protein" evidence="1">
    <location>
        <begin position="18"/>
        <end position="263"/>
    </location>
</feature>
<keyword evidence="3" id="KW-1185">Reference proteome</keyword>
<sequence>MKCKLALLFVLSLPLSAEEVTPDNWHFSGNIAYSNRALDGTIVNQTEDNNGQFGELFTTGNEMNVGTSSSTMVELAVQYKRYGVGLNYMPTSFNGEGTALVAASGDNAGFFVQSPLDSQIDVEMLLANFYYNIIQTPDTVFGVGLGLGQTSIDFNIKPELGNDLAYTGDQPFGFLNLHFSSNYNRFLYGFSLNGINAAFSGVDVDYSDYRVDLGYRVSDAEIKIDIIGGYRLINFALDIEDGEDKAATDISLSGPFLGITVTY</sequence>
<proteinExistence type="predicted"/>
<gene>
    <name evidence="2" type="ORF">CWS31_000670</name>
</gene>
<evidence type="ECO:0000313" key="3">
    <source>
        <dbReference type="Proteomes" id="UP000815846"/>
    </source>
</evidence>
<dbReference type="RefSeq" id="WP_101343236.1">
    <property type="nucleotide sequence ID" value="NZ_PJAI02000001.1"/>
</dbReference>
<accession>A0ABY3N0U0</accession>